<dbReference type="GO" id="GO:0005886">
    <property type="term" value="C:plasma membrane"/>
    <property type="evidence" value="ECO:0007669"/>
    <property type="project" value="UniProtKB-SubCell"/>
</dbReference>
<feature type="transmembrane region" description="Helical" evidence="7">
    <location>
        <begin position="20"/>
        <end position="37"/>
    </location>
</feature>
<dbReference type="AlphaFoldDB" id="A0A7I8DEH2"/>
<feature type="domain" description="ABC transmembrane type-1" evidence="8">
    <location>
        <begin position="67"/>
        <end position="255"/>
    </location>
</feature>
<evidence type="ECO:0000256" key="6">
    <source>
        <dbReference type="ARBA" id="ARBA00023136"/>
    </source>
</evidence>
<dbReference type="InterPro" id="IPR000515">
    <property type="entry name" value="MetI-like"/>
</dbReference>
<dbReference type="EMBL" id="AP023366">
    <property type="protein sequence ID" value="BCJ88524.1"/>
    <property type="molecule type" value="Genomic_DNA"/>
</dbReference>
<dbReference type="CDD" id="cd06261">
    <property type="entry name" value="TM_PBP2"/>
    <property type="match status" value="1"/>
</dbReference>
<evidence type="ECO:0000313" key="9">
    <source>
        <dbReference type="EMBL" id="BCJ88524.1"/>
    </source>
</evidence>
<comment type="similarity">
    <text evidence="7">Belongs to the binding-protein-dependent transport system permease family.</text>
</comment>
<organism evidence="9 10">
    <name type="scientific">Effusibacillus dendaii</name>
    <dbReference type="NCBI Taxonomy" id="2743772"/>
    <lineage>
        <taxon>Bacteria</taxon>
        <taxon>Bacillati</taxon>
        <taxon>Bacillota</taxon>
        <taxon>Bacilli</taxon>
        <taxon>Bacillales</taxon>
        <taxon>Alicyclobacillaceae</taxon>
        <taxon>Effusibacillus</taxon>
    </lineage>
</organism>
<proteinExistence type="inferred from homology"/>
<evidence type="ECO:0000256" key="4">
    <source>
        <dbReference type="ARBA" id="ARBA00022692"/>
    </source>
</evidence>
<keyword evidence="5 7" id="KW-1133">Transmembrane helix</keyword>
<dbReference type="KEGG" id="eff:skT53_35090"/>
<reference evidence="9 10" key="1">
    <citation type="submission" date="2020-08" db="EMBL/GenBank/DDBJ databases">
        <title>Complete Genome Sequence of Effusibacillus dendaii Strain skT53, Isolated from Farmland soil.</title>
        <authorList>
            <person name="Konishi T."/>
            <person name="Kawasaki H."/>
        </authorList>
    </citation>
    <scope>NUCLEOTIDE SEQUENCE [LARGE SCALE GENOMIC DNA]</scope>
    <source>
        <strain evidence="10">skT53</strain>
    </source>
</reference>
<keyword evidence="4 7" id="KW-0812">Transmembrane</keyword>
<dbReference type="GO" id="GO:0055085">
    <property type="term" value="P:transmembrane transport"/>
    <property type="evidence" value="ECO:0007669"/>
    <property type="project" value="InterPro"/>
</dbReference>
<evidence type="ECO:0000256" key="3">
    <source>
        <dbReference type="ARBA" id="ARBA00022475"/>
    </source>
</evidence>
<dbReference type="Gene3D" id="1.10.3720.10">
    <property type="entry name" value="MetI-like"/>
    <property type="match status" value="1"/>
</dbReference>
<feature type="transmembrane region" description="Helical" evidence="7">
    <location>
        <begin position="136"/>
        <end position="156"/>
    </location>
</feature>
<evidence type="ECO:0000256" key="5">
    <source>
        <dbReference type="ARBA" id="ARBA00022989"/>
    </source>
</evidence>
<dbReference type="SUPFAM" id="SSF161098">
    <property type="entry name" value="MetI-like"/>
    <property type="match status" value="1"/>
</dbReference>
<dbReference type="Proteomes" id="UP000593802">
    <property type="component" value="Chromosome"/>
</dbReference>
<dbReference type="PANTHER" id="PTHR30151:SF19">
    <property type="entry name" value="ABC TRANSPORTER PERMEASE"/>
    <property type="match status" value="1"/>
</dbReference>
<gene>
    <name evidence="9" type="primary">ytlD</name>
    <name evidence="9" type="ORF">skT53_35090</name>
</gene>
<name>A0A7I8DEH2_9BACL</name>
<dbReference type="PANTHER" id="PTHR30151">
    <property type="entry name" value="ALKANE SULFONATE ABC TRANSPORTER-RELATED, MEMBRANE SUBUNIT"/>
    <property type="match status" value="1"/>
</dbReference>
<dbReference type="InterPro" id="IPR035906">
    <property type="entry name" value="MetI-like_sf"/>
</dbReference>
<keyword evidence="3" id="KW-1003">Cell membrane</keyword>
<keyword evidence="2 7" id="KW-0813">Transport</keyword>
<evidence type="ECO:0000256" key="1">
    <source>
        <dbReference type="ARBA" id="ARBA00004651"/>
    </source>
</evidence>
<feature type="transmembrane region" description="Helical" evidence="7">
    <location>
        <begin position="110"/>
        <end position="130"/>
    </location>
</feature>
<evidence type="ECO:0000256" key="7">
    <source>
        <dbReference type="RuleBase" id="RU363032"/>
    </source>
</evidence>
<evidence type="ECO:0000256" key="2">
    <source>
        <dbReference type="ARBA" id="ARBA00022448"/>
    </source>
</evidence>
<keyword evidence="10" id="KW-1185">Reference proteome</keyword>
<protein>
    <submittedName>
        <fullName evidence="9">Putative ABC transporter permease protein YtlD</fullName>
    </submittedName>
</protein>
<sequence>MSNEHLEYIRQQRRLKLKVIFSQWGLLVVLLVLWEMAARNNWINPFIFSYPSKIWDLFVSKLQDGSLLHHSAITITETVVGFVIGTLAGTILAVLIWWSPFLSRVLDPYIVVFNAMPKVALGPIFIVAFGQGYLSIIMMALAITVIITTIVVYTAFQEVDANMIKMVRTFGANRWHIFRKVVFPAARPTILSSLKVNVGLSWIGVIVGEFLTAKAGLGYLMIYGFQVFNLTLVMMSLLFVSLLATLMYQAVSLLEKHWQTWRD</sequence>
<comment type="subcellular location">
    <subcellularLocation>
        <location evidence="1 7">Cell membrane</location>
        <topology evidence="1 7">Multi-pass membrane protein</topology>
    </subcellularLocation>
</comment>
<dbReference type="PROSITE" id="PS50928">
    <property type="entry name" value="ABC_TM1"/>
    <property type="match status" value="1"/>
</dbReference>
<accession>A0A7I8DEH2</accession>
<evidence type="ECO:0000313" key="10">
    <source>
        <dbReference type="Proteomes" id="UP000593802"/>
    </source>
</evidence>
<feature type="transmembrane region" description="Helical" evidence="7">
    <location>
        <begin position="200"/>
        <end position="222"/>
    </location>
</feature>
<feature type="transmembrane region" description="Helical" evidence="7">
    <location>
        <begin position="228"/>
        <end position="248"/>
    </location>
</feature>
<evidence type="ECO:0000259" key="8">
    <source>
        <dbReference type="PROSITE" id="PS50928"/>
    </source>
</evidence>
<feature type="transmembrane region" description="Helical" evidence="7">
    <location>
        <begin position="79"/>
        <end position="98"/>
    </location>
</feature>
<dbReference type="Pfam" id="PF00528">
    <property type="entry name" value="BPD_transp_1"/>
    <property type="match status" value="1"/>
</dbReference>
<keyword evidence="6 7" id="KW-0472">Membrane</keyword>
<dbReference type="RefSeq" id="WP_200759118.1">
    <property type="nucleotide sequence ID" value="NZ_AP023366.1"/>
</dbReference>